<sequence length="534" mass="62511">MNISINLFLKKITYVIIILFILILSGCQNISNKLIFYKKKNIFYYQSIINIKKNNKNINKTFIYIKQKFFIKEILKILMIQQNKINIFYNNIFDKYSELLNIYKNYKDNYILSKINLTNWKISNVIDSDKKISNKYITKIAFFLPITGSFKTHSNAIIQGFIDAKKIFFKKFLNDTHLFYNKKQNKDDDIINEILNDIFLKRTTEKSNINNKLSYLENIQNNNTEIIKIFDTSNNKISDLLEQAKNENFNIIIGPLLKKNVETITKIESSMKIIALNELNDENLQSKSNIFYFSLSPENEAQNAAIHIREEGKKTPLVLVPSNKLGERIIKAFTKEWQKKNKTTVFMQTFGSISSLKRLINNGIGIKLVGTPVIIDKFNLLKNKKINKKIDSVYIFANYKELLFIHPMIKMTVNSKLCPTLYASSRINQNNLNIDYNFEMENLQFNEIPMIANINNNSAYIQALKKVNNDYFLLRLYAMGVDARLLVNNYDKLKKNNQLYINGVSGLLNLTNKYVVYRKLLWLKFQNGEKKLIN</sequence>
<feature type="transmembrane region" description="Helical" evidence="2">
    <location>
        <begin position="12"/>
        <end position="31"/>
    </location>
</feature>
<gene>
    <name evidence="3" type="primary">lpoA</name>
    <name evidence="3" type="ORF">PRHACTZTBTEA_276</name>
</gene>
<proteinExistence type="predicted"/>
<dbReference type="InterPro" id="IPR028082">
    <property type="entry name" value="Peripla_BP_I"/>
</dbReference>
<organism evidence="3 4">
    <name type="scientific">Candidatus Providencia siddallii</name>
    <dbReference type="NCBI Taxonomy" id="1715285"/>
    <lineage>
        <taxon>Bacteria</taxon>
        <taxon>Pseudomonadati</taxon>
        <taxon>Pseudomonadota</taxon>
        <taxon>Gammaproteobacteria</taxon>
        <taxon>Enterobacterales</taxon>
        <taxon>Morganellaceae</taxon>
        <taxon>Providencia</taxon>
    </lineage>
</organism>
<dbReference type="CDD" id="cd06339">
    <property type="entry name" value="PBP1_YraM_LppC_lipoprotein-like"/>
    <property type="match status" value="1"/>
</dbReference>
<dbReference type="EMBL" id="OZ034688">
    <property type="protein sequence ID" value="CAL1329200.1"/>
    <property type="molecule type" value="Genomic_DNA"/>
</dbReference>
<evidence type="ECO:0000313" key="3">
    <source>
        <dbReference type="EMBL" id="CAL1329200.1"/>
    </source>
</evidence>
<keyword evidence="2" id="KW-1133">Transmembrane helix</keyword>
<dbReference type="Pfam" id="PF04348">
    <property type="entry name" value="LppC"/>
    <property type="match status" value="1"/>
</dbReference>
<dbReference type="InterPro" id="IPR007443">
    <property type="entry name" value="LpoA"/>
</dbReference>
<evidence type="ECO:0000256" key="2">
    <source>
        <dbReference type="SAM" id="Phobius"/>
    </source>
</evidence>
<reference evidence="3" key="1">
    <citation type="submission" date="2024-04" db="EMBL/GenBank/DDBJ databases">
        <authorList>
            <person name="Manzano-Marin A."/>
            <person name="Manzano-Marin A."/>
            <person name="Alejandro Manzano Marin A."/>
        </authorList>
    </citation>
    <scope>NUCLEOTIDE SEQUENCE [LARGE SCALE GENOMIC DNA]</scope>
    <source>
        <strain evidence="3">TABTEA</strain>
    </source>
</reference>
<dbReference type="Proteomes" id="UP001497533">
    <property type="component" value="Chromosome"/>
</dbReference>
<evidence type="ECO:0000313" key="4">
    <source>
        <dbReference type="Proteomes" id="UP001497533"/>
    </source>
</evidence>
<dbReference type="Gene3D" id="3.40.50.2300">
    <property type="match status" value="2"/>
</dbReference>
<protein>
    <submittedName>
        <fullName evidence="3">Penicillin-binding protein activator LpoA, partial</fullName>
    </submittedName>
</protein>
<accession>A0ABP1CDS9</accession>
<evidence type="ECO:0000256" key="1">
    <source>
        <dbReference type="ARBA" id="ARBA00023136"/>
    </source>
</evidence>
<dbReference type="PANTHER" id="PTHR38038">
    <property type="entry name" value="PENICILLIN-BINDING PROTEIN ACTIVATOR LPOA"/>
    <property type="match status" value="1"/>
</dbReference>
<keyword evidence="4" id="KW-1185">Reference proteome</keyword>
<dbReference type="SUPFAM" id="SSF53822">
    <property type="entry name" value="Periplasmic binding protein-like I"/>
    <property type="match status" value="1"/>
</dbReference>
<name>A0ABP1CDS9_9GAMM</name>
<keyword evidence="1 2" id="KW-0472">Membrane</keyword>
<keyword evidence="2" id="KW-0812">Transmembrane</keyword>
<dbReference type="PANTHER" id="PTHR38038:SF1">
    <property type="entry name" value="PENICILLIN-BINDING PROTEIN ACTIVATOR LPOA"/>
    <property type="match status" value="1"/>
</dbReference>